<keyword evidence="1" id="KW-1133">Transmembrane helix</keyword>
<feature type="transmembrane region" description="Helical" evidence="1">
    <location>
        <begin position="56"/>
        <end position="78"/>
    </location>
</feature>
<dbReference type="GO" id="GO:0005615">
    <property type="term" value="C:extracellular space"/>
    <property type="evidence" value="ECO:0007669"/>
    <property type="project" value="TreeGrafter"/>
</dbReference>
<dbReference type="PANTHER" id="PTHR19143">
    <property type="entry name" value="FIBRINOGEN/TENASCIN/ANGIOPOEITIN"/>
    <property type="match status" value="1"/>
</dbReference>
<name>A0A914UW31_9BILA</name>
<sequence>MPTNNAFANNENFALPEMQGQDELIPQPPASNFCDNQVLFIKRNQPIRITENHRQIIILICVGLIFTFAVIFLAAAILSKKNSQNYTAKDCHELHQKYSELISGVYKLNPPGIPAFNAYCDMETDGGGWTVFQRRIDANISFYDKTWKDYKVGFNNGLDKNLWLGNDIIHVLTTKDSSVELRIDIWGNRAPFSSNPNGYWWEKHTNFF</sequence>
<dbReference type="PROSITE" id="PS51406">
    <property type="entry name" value="FIBRINOGEN_C_2"/>
    <property type="match status" value="1"/>
</dbReference>
<dbReference type="Proteomes" id="UP000887566">
    <property type="component" value="Unplaced"/>
</dbReference>
<reference evidence="4" key="1">
    <citation type="submission" date="2022-11" db="UniProtKB">
        <authorList>
            <consortium name="WormBaseParasite"/>
        </authorList>
    </citation>
    <scope>IDENTIFICATION</scope>
</reference>
<dbReference type="InterPro" id="IPR002181">
    <property type="entry name" value="Fibrinogen_a/b/g_C_dom"/>
</dbReference>
<protein>
    <submittedName>
        <fullName evidence="4">Fibrinogen C-terminal domain-containing protein</fullName>
    </submittedName>
</protein>
<dbReference type="SUPFAM" id="SSF56496">
    <property type="entry name" value="Fibrinogen C-terminal domain-like"/>
    <property type="match status" value="1"/>
</dbReference>
<dbReference type="NCBIfam" id="NF040941">
    <property type="entry name" value="GGGWT_bact"/>
    <property type="match status" value="1"/>
</dbReference>
<dbReference type="InterPro" id="IPR014716">
    <property type="entry name" value="Fibrinogen_a/b/g_C_1"/>
</dbReference>
<organism evidence="3 4">
    <name type="scientific">Plectus sambesii</name>
    <dbReference type="NCBI Taxonomy" id="2011161"/>
    <lineage>
        <taxon>Eukaryota</taxon>
        <taxon>Metazoa</taxon>
        <taxon>Ecdysozoa</taxon>
        <taxon>Nematoda</taxon>
        <taxon>Chromadorea</taxon>
        <taxon>Plectida</taxon>
        <taxon>Plectina</taxon>
        <taxon>Plectoidea</taxon>
        <taxon>Plectidae</taxon>
        <taxon>Plectus</taxon>
    </lineage>
</organism>
<evidence type="ECO:0000313" key="4">
    <source>
        <dbReference type="WBParaSite" id="PSAMB.scaffold1289size33336.g12135.t1"/>
    </source>
</evidence>
<keyword evidence="1" id="KW-0812">Transmembrane</keyword>
<accession>A0A914UW31</accession>
<dbReference type="InterPro" id="IPR050373">
    <property type="entry name" value="Fibrinogen_C-term_domain"/>
</dbReference>
<dbReference type="Pfam" id="PF00147">
    <property type="entry name" value="Fibrinogen_C"/>
    <property type="match status" value="1"/>
</dbReference>
<evidence type="ECO:0000313" key="3">
    <source>
        <dbReference type="Proteomes" id="UP000887566"/>
    </source>
</evidence>
<dbReference type="AlphaFoldDB" id="A0A914UW31"/>
<evidence type="ECO:0000259" key="2">
    <source>
        <dbReference type="PROSITE" id="PS51406"/>
    </source>
</evidence>
<proteinExistence type="predicted"/>
<dbReference type="WBParaSite" id="PSAMB.scaffold1289size33336.g12135.t1">
    <property type="protein sequence ID" value="PSAMB.scaffold1289size33336.g12135.t1"/>
    <property type="gene ID" value="PSAMB.scaffold1289size33336.g12135"/>
</dbReference>
<dbReference type="SMART" id="SM00186">
    <property type="entry name" value="FBG"/>
    <property type="match status" value="1"/>
</dbReference>
<keyword evidence="3" id="KW-1185">Reference proteome</keyword>
<feature type="domain" description="Fibrinogen C-terminal" evidence="2">
    <location>
        <begin position="82"/>
        <end position="208"/>
    </location>
</feature>
<dbReference type="Gene3D" id="3.90.215.10">
    <property type="entry name" value="Gamma Fibrinogen, chain A, domain 1"/>
    <property type="match status" value="1"/>
</dbReference>
<evidence type="ECO:0000256" key="1">
    <source>
        <dbReference type="SAM" id="Phobius"/>
    </source>
</evidence>
<keyword evidence="1" id="KW-0472">Membrane</keyword>
<dbReference type="InterPro" id="IPR036056">
    <property type="entry name" value="Fibrinogen-like_C"/>
</dbReference>